<sequence length="211" mass="25146">MINLLRQWTITIVTLVVIITFLEIILPKNDLKKYINVTTGFLLIITILNPFIKLLSSDINIEKEVFKNIMLKPENDFYITDEYKKYQEDQTMKLYKDKIKKHIKKTIEDTFRYKVVRIEVDIENENTENFGEIKKIKLILVQENTDFKNKNVHDKYSINIESVKEIRVNLESVETEKIENSDVVNREVEEIKKLISNNYKLPKESILIIYE</sequence>
<dbReference type="RefSeq" id="WP_073194981.1">
    <property type="nucleotide sequence ID" value="NZ_FQXO01000008.1"/>
</dbReference>
<proteinExistence type="predicted"/>
<dbReference type="Pfam" id="PF09581">
    <property type="entry name" value="Spore_III_AF"/>
    <property type="match status" value="1"/>
</dbReference>
<gene>
    <name evidence="2" type="ORF">SAMN02745135_00400</name>
</gene>
<feature type="transmembrane region" description="Helical" evidence="1">
    <location>
        <begin position="33"/>
        <end position="52"/>
    </location>
</feature>
<name>A0A1M5RX63_9FIRM</name>
<keyword evidence="3" id="KW-1185">Reference proteome</keyword>
<evidence type="ECO:0000313" key="2">
    <source>
        <dbReference type="EMBL" id="SHH30947.1"/>
    </source>
</evidence>
<organism evidence="2 3">
    <name type="scientific">Caloranaerobacter azorensis DSM 13643</name>
    <dbReference type="NCBI Taxonomy" id="1121264"/>
    <lineage>
        <taxon>Bacteria</taxon>
        <taxon>Bacillati</taxon>
        <taxon>Bacillota</taxon>
        <taxon>Tissierellia</taxon>
        <taxon>Tissierellales</taxon>
        <taxon>Thermohalobacteraceae</taxon>
        <taxon>Caloranaerobacter</taxon>
    </lineage>
</organism>
<accession>A0A1M5RX63</accession>
<feature type="transmembrane region" description="Helical" evidence="1">
    <location>
        <begin position="6"/>
        <end position="26"/>
    </location>
</feature>
<dbReference type="OrthoDB" id="1738919at2"/>
<reference evidence="3" key="1">
    <citation type="submission" date="2016-11" db="EMBL/GenBank/DDBJ databases">
        <authorList>
            <person name="Varghese N."/>
            <person name="Submissions S."/>
        </authorList>
    </citation>
    <scope>NUCLEOTIDE SEQUENCE [LARGE SCALE GENOMIC DNA]</scope>
    <source>
        <strain evidence="3">DSM 13643</strain>
    </source>
</reference>
<dbReference type="Proteomes" id="UP000183967">
    <property type="component" value="Unassembled WGS sequence"/>
</dbReference>
<keyword evidence="1" id="KW-0472">Membrane</keyword>
<dbReference type="InterPro" id="IPR014245">
    <property type="entry name" value="Spore_III_AF"/>
</dbReference>
<dbReference type="AlphaFoldDB" id="A0A1M5RX63"/>
<dbReference type="EMBL" id="FQXO01000008">
    <property type="protein sequence ID" value="SHH30947.1"/>
    <property type="molecule type" value="Genomic_DNA"/>
</dbReference>
<evidence type="ECO:0000313" key="3">
    <source>
        <dbReference type="Proteomes" id="UP000183967"/>
    </source>
</evidence>
<keyword evidence="1" id="KW-0812">Transmembrane</keyword>
<protein>
    <submittedName>
        <fullName evidence="2">Stage III sporulation protein AF</fullName>
    </submittedName>
</protein>
<keyword evidence="1" id="KW-1133">Transmembrane helix</keyword>
<evidence type="ECO:0000256" key="1">
    <source>
        <dbReference type="SAM" id="Phobius"/>
    </source>
</evidence>
<dbReference type="NCBIfam" id="TIGR02896">
    <property type="entry name" value="spore_III_AF"/>
    <property type="match status" value="1"/>
</dbReference>